<dbReference type="SUPFAM" id="SSF52540">
    <property type="entry name" value="P-loop containing nucleoside triphosphate hydrolases"/>
    <property type="match status" value="1"/>
</dbReference>
<dbReference type="RefSeq" id="WP_381517414.1">
    <property type="nucleotide sequence ID" value="NZ_JBHULN010000001.1"/>
</dbReference>
<sequence length="327" mass="37425">MSIDTQPHPLRHWIPYKLIPDNPQPSLRWLYLGDQKFDSPFFDDTQRRCLSHPYNSNPIAVTSSLDGLVEMAQTVPSVAPSAFIFHVSRCGSTLLSQLLSLNERHIVLPEVPLLDTLLRLPTHAEGVSVHQREQAFQAVLQLLSQKRTGQETHVFVKTDSWHILAYSTLRRLYPTTPFILLYRSPDAVVRSQRNHRGMQAVPGVIAPELFGFTSAQLTGMDLDVYMANVLERYFETFLSVATQDKNCLLVNYHEDGMVMMHPLIDFLGLTLTPTEYTAMQQRCGYHGKHPNQIFREELVEQTPPDYLQPALALYRQLEVKRKWTEAA</sequence>
<organism evidence="1 2">
    <name type="scientific">Spirosoma soli</name>
    <dbReference type="NCBI Taxonomy" id="1770529"/>
    <lineage>
        <taxon>Bacteria</taxon>
        <taxon>Pseudomonadati</taxon>
        <taxon>Bacteroidota</taxon>
        <taxon>Cytophagia</taxon>
        <taxon>Cytophagales</taxon>
        <taxon>Cytophagaceae</taxon>
        <taxon>Spirosoma</taxon>
    </lineage>
</organism>
<dbReference type="InterPro" id="IPR027417">
    <property type="entry name" value="P-loop_NTPase"/>
</dbReference>
<dbReference type="EMBL" id="JBHULN010000001">
    <property type="protein sequence ID" value="MFD2569037.1"/>
    <property type="molecule type" value="Genomic_DNA"/>
</dbReference>
<accession>A0ABW5LW65</accession>
<evidence type="ECO:0000313" key="2">
    <source>
        <dbReference type="Proteomes" id="UP001597469"/>
    </source>
</evidence>
<name>A0ABW5LW65_9BACT</name>
<keyword evidence="2" id="KW-1185">Reference proteome</keyword>
<dbReference type="Pfam" id="PF13469">
    <property type="entry name" value="Sulfotransfer_3"/>
    <property type="match status" value="1"/>
</dbReference>
<gene>
    <name evidence="1" type="ORF">ACFSUS_00225</name>
</gene>
<comment type="caution">
    <text evidence="1">The sequence shown here is derived from an EMBL/GenBank/DDBJ whole genome shotgun (WGS) entry which is preliminary data.</text>
</comment>
<dbReference type="Proteomes" id="UP001597469">
    <property type="component" value="Unassembled WGS sequence"/>
</dbReference>
<protein>
    <submittedName>
        <fullName evidence="1">Sulfotransferase</fullName>
    </submittedName>
</protein>
<reference evidence="2" key="1">
    <citation type="journal article" date="2019" name="Int. J. Syst. Evol. Microbiol.">
        <title>The Global Catalogue of Microorganisms (GCM) 10K type strain sequencing project: providing services to taxonomists for standard genome sequencing and annotation.</title>
        <authorList>
            <consortium name="The Broad Institute Genomics Platform"/>
            <consortium name="The Broad Institute Genome Sequencing Center for Infectious Disease"/>
            <person name="Wu L."/>
            <person name="Ma J."/>
        </authorList>
    </citation>
    <scope>NUCLEOTIDE SEQUENCE [LARGE SCALE GENOMIC DNA]</scope>
    <source>
        <strain evidence="2">KCTC 42805</strain>
    </source>
</reference>
<proteinExistence type="predicted"/>
<dbReference type="Gene3D" id="3.40.50.300">
    <property type="entry name" value="P-loop containing nucleotide triphosphate hydrolases"/>
    <property type="match status" value="1"/>
</dbReference>
<evidence type="ECO:0000313" key="1">
    <source>
        <dbReference type="EMBL" id="MFD2569037.1"/>
    </source>
</evidence>